<comment type="cofactor">
    <cofactor evidence="1">
        <name>FAD</name>
        <dbReference type="ChEBI" id="CHEBI:57692"/>
    </cofactor>
</comment>
<evidence type="ECO:0000256" key="3">
    <source>
        <dbReference type="ARBA" id="ARBA00022630"/>
    </source>
</evidence>
<dbReference type="EMBL" id="CP111015">
    <property type="protein sequence ID" value="WAR02247.1"/>
    <property type="molecule type" value="Genomic_DNA"/>
</dbReference>
<dbReference type="InterPro" id="IPR040131">
    <property type="entry name" value="MnmG_N"/>
</dbReference>
<feature type="compositionally biased region" description="Basic and acidic residues" evidence="5">
    <location>
        <begin position="677"/>
        <end position="695"/>
    </location>
</feature>
<dbReference type="PANTHER" id="PTHR11806:SF0">
    <property type="entry name" value="PROTEIN MTO1 HOMOLOG, MITOCHONDRIAL"/>
    <property type="match status" value="1"/>
</dbReference>
<dbReference type="InterPro" id="IPR036188">
    <property type="entry name" value="FAD/NAD-bd_sf"/>
</dbReference>
<dbReference type="InterPro" id="IPR002218">
    <property type="entry name" value="MnmG-rel"/>
</dbReference>
<evidence type="ECO:0000256" key="1">
    <source>
        <dbReference type="ARBA" id="ARBA00001974"/>
    </source>
</evidence>
<dbReference type="Pfam" id="PF01134">
    <property type="entry name" value="GIDA"/>
    <property type="match status" value="2"/>
</dbReference>
<dbReference type="InterPro" id="IPR020595">
    <property type="entry name" value="MnmG-rel_CS"/>
</dbReference>
<sequence>METNHRTLMSAKPGIAVPGRQNKFSLLTRFDSDLIYPNGLGCTMPEEYQQKIISTIPGLEDSKIVTPGYGVHIHTDFFYPRQLRTSHETFPIPNLFLPEGIIKPQGYGVEYDFIDPRQLRPTLETFPIANLFLAGQINGTTGYEEAAAQGVIAGINAGLVGGDREPFIVDRTEGYIGVLIDDLTTHGTNEPYRMFPSRAEFRLGLEAQQGTDIDKLIQVLPGKLGYLDDDPVLQTCIGLDVLQNTDIDELIQVLPRELGYLDDDYPQNIGLEVLQGTDIDELIQVLPRELGYLDDDYPQNMHVYCRSSGLEVLQGTDIDELVQALPRELGYLNDNPVLKTRIQIEGRYKVEVEKQQEEIEEVRRDEQLTLPQDIDYMSIPQSRCLPPDVRMKLAESRPHTIGAASRIPGMTPAALWPAAICDIRSVVNDRPYCAPPVTTDDDRGRSCVARITEMEDRVRSLESFLDTEHIVTLAAVPSDSFGTFENGDSTVGFQMAASETLPYDDGEQRNRRVWEAGPDPPVSGGNNNTTYIETESHPIPVRVTEREDFHVVQRKRGNKHFCVLGLSSEVNTELLSTVISTKGPSVKGIRVFPLRKNAKRVLVKLTLASDEQTFCVVEDDFWPSYVTCEPWRSHGSLLEPRNGSATSRPDGRTGVRREWGNRITSSRAKGLYGTLREPSERQTSRPSGTHRDIPPRFRAAMQQMAEGRRANGVTQWRECEWKNPFSTLAELVD</sequence>
<gene>
    <name evidence="7" type="ORF">MAR_008805</name>
</gene>
<dbReference type="Pfam" id="PF13932">
    <property type="entry name" value="SAM_GIDA_C"/>
    <property type="match status" value="1"/>
</dbReference>
<comment type="similarity">
    <text evidence="2">Belongs to the MnmG family.</text>
</comment>
<dbReference type="Gene3D" id="2.40.30.260">
    <property type="match status" value="1"/>
</dbReference>
<evidence type="ECO:0000313" key="7">
    <source>
        <dbReference type="EMBL" id="WAR02247.1"/>
    </source>
</evidence>
<evidence type="ECO:0000256" key="4">
    <source>
        <dbReference type="ARBA" id="ARBA00022827"/>
    </source>
</evidence>
<dbReference type="Gene3D" id="3.50.50.60">
    <property type="entry name" value="FAD/NAD(P)-binding domain"/>
    <property type="match status" value="1"/>
</dbReference>
<dbReference type="InterPro" id="IPR044920">
    <property type="entry name" value="MnmG_C_subdom_sf"/>
</dbReference>
<name>A0ABY7E074_MYAAR</name>
<evidence type="ECO:0000256" key="2">
    <source>
        <dbReference type="ARBA" id="ARBA00007653"/>
    </source>
</evidence>
<protein>
    <submittedName>
        <fullName evidence="7">MTO1-like protein</fullName>
    </submittedName>
</protein>
<dbReference type="InterPro" id="IPR047001">
    <property type="entry name" value="MnmG_C_subdom"/>
</dbReference>
<evidence type="ECO:0000259" key="6">
    <source>
        <dbReference type="SMART" id="SM01228"/>
    </source>
</evidence>
<evidence type="ECO:0000256" key="5">
    <source>
        <dbReference type="SAM" id="MobiDB-lite"/>
    </source>
</evidence>
<organism evidence="7 8">
    <name type="scientific">Mya arenaria</name>
    <name type="common">Soft-shell clam</name>
    <dbReference type="NCBI Taxonomy" id="6604"/>
    <lineage>
        <taxon>Eukaryota</taxon>
        <taxon>Metazoa</taxon>
        <taxon>Spiralia</taxon>
        <taxon>Lophotrochozoa</taxon>
        <taxon>Mollusca</taxon>
        <taxon>Bivalvia</taxon>
        <taxon>Autobranchia</taxon>
        <taxon>Heteroconchia</taxon>
        <taxon>Euheterodonta</taxon>
        <taxon>Imparidentia</taxon>
        <taxon>Neoheterodontei</taxon>
        <taxon>Myida</taxon>
        <taxon>Myoidea</taxon>
        <taxon>Myidae</taxon>
        <taxon>Mya</taxon>
    </lineage>
</organism>
<keyword evidence="8" id="KW-1185">Reference proteome</keyword>
<dbReference type="PROSITE" id="PS01281">
    <property type="entry name" value="GIDA_2"/>
    <property type="match status" value="1"/>
</dbReference>
<accession>A0ABY7E074</accession>
<feature type="region of interest" description="Disordered" evidence="5">
    <location>
        <begin position="670"/>
        <end position="695"/>
    </location>
</feature>
<evidence type="ECO:0000313" key="8">
    <source>
        <dbReference type="Proteomes" id="UP001164746"/>
    </source>
</evidence>
<dbReference type="Proteomes" id="UP001164746">
    <property type="component" value="Chromosome 4"/>
</dbReference>
<keyword evidence="4" id="KW-0274">FAD</keyword>
<dbReference type="Gene3D" id="1.10.150.570">
    <property type="entry name" value="GidA associated domain, C-terminal subdomain"/>
    <property type="match status" value="1"/>
</dbReference>
<dbReference type="InterPro" id="IPR026904">
    <property type="entry name" value="MnmG_C"/>
</dbReference>
<dbReference type="PANTHER" id="PTHR11806">
    <property type="entry name" value="GLUCOSE INHIBITED DIVISION PROTEIN A"/>
    <property type="match status" value="1"/>
</dbReference>
<reference evidence="7" key="1">
    <citation type="submission" date="2022-11" db="EMBL/GenBank/DDBJ databases">
        <title>Centuries of genome instability and evolution in soft-shell clam transmissible cancer (bioRxiv).</title>
        <authorList>
            <person name="Hart S.F.M."/>
            <person name="Yonemitsu M.A."/>
            <person name="Giersch R.M."/>
            <person name="Beal B.F."/>
            <person name="Arriagada G."/>
            <person name="Davis B.W."/>
            <person name="Ostrander E.A."/>
            <person name="Goff S.P."/>
            <person name="Metzger M.J."/>
        </authorList>
    </citation>
    <scope>NUCLEOTIDE SEQUENCE</scope>
    <source>
        <strain evidence="7">MELC-2E11</strain>
        <tissue evidence="7">Siphon/mantle</tissue>
    </source>
</reference>
<dbReference type="SMART" id="SM01228">
    <property type="entry name" value="GIDA_assoc_3"/>
    <property type="match status" value="1"/>
</dbReference>
<feature type="domain" description="tRNA uridine 5-carboxymethylaminomethyl modification enzyme C-terminal subdomain" evidence="6">
    <location>
        <begin position="346"/>
        <end position="420"/>
    </location>
</feature>
<proteinExistence type="inferred from homology"/>
<keyword evidence="3" id="KW-0285">Flavoprotein</keyword>